<accession>A0A1Z5IMN6</accession>
<dbReference type="PANTHER" id="PTHR33498:SF1">
    <property type="entry name" value="TRANSPOSASE FOR INSERTION SEQUENCE ELEMENT IS1557"/>
    <property type="match status" value="1"/>
</dbReference>
<evidence type="ECO:0000259" key="1">
    <source>
        <dbReference type="Pfam" id="PF01610"/>
    </source>
</evidence>
<protein>
    <submittedName>
        <fullName evidence="2">Transposase</fullName>
    </submittedName>
</protein>
<comment type="caution">
    <text evidence="2">The sequence shown here is derived from an EMBL/GenBank/DDBJ whole genome shotgun (WGS) entry which is preliminary data.</text>
</comment>
<name>A0A1Z5IMN6_9LACO</name>
<sequence length="264" mass="31264">MLDEIKTTNNADETMSFEMMDAETHEFIDLLPFRSIFKLQRHFRHYTESARQRVKIIVTDMNYTYPKLVGTVFPNAIVLIDRFHIVNALSRAFTKTRIRIMKGLPTSSRQYRALKRYWKLLLQPVEDVDYTTYHKWTSFSHMLCAKDVVDQLLSIDPELKATYQVLNNLRQAIKTNDWNNYNATFWHTEGISPEMQLTLKTLKEHHDEIENTFNYPYTNGPLEGTNNKIKAIKRAGFGYKSFRKFRVRVLYTLHIKTKKVLITK</sequence>
<dbReference type="InterPro" id="IPR002560">
    <property type="entry name" value="Transposase_DDE"/>
</dbReference>
<dbReference type="PANTHER" id="PTHR33498">
    <property type="entry name" value="TRANSPOSASE FOR INSERTION SEQUENCE ELEMENT IS1557"/>
    <property type="match status" value="1"/>
</dbReference>
<gene>
    <name evidence="2" type="ORF">IWT140_00564</name>
</gene>
<keyword evidence="3" id="KW-1185">Reference proteome</keyword>
<reference evidence="2 3" key="1">
    <citation type="submission" date="2015-11" db="EMBL/GenBank/DDBJ databases">
        <title>Draft genome sequences of new species of the genus Lactobacillus isolated from orchardgrass silage.</title>
        <authorList>
            <person name="Tohno M."/>
            <person name="Tanizawa Y."/>
            <person name="Arita M."/>
        </authorList>
    </citation>
    <scope>NUCLEOTIDE SEQUENCE [LARGE SCALE GENOMIC DNA]</scope>
    <source>
        <strain evidence="2 3">IWT140</strain>
    </source>
</reference>
<evidence type="ECO:0000313" key="2">
    <source>
        <dbReference type="EMBL" id="GAX02966.1"/>
    </source>
</evidence>
<proteinExistence type="predicted"/>
<organism evidence="2 3">
    <name type="scientific">Secundilactobacillus pentosiphilus</name>
    <dbReference type="NCBI Taxonomy" id="1714682"/>
    <lineage>
        <taxon>Bacteria</taxon>
        <taxon>Bacillati</taxon>
        <taxon>Bacillota</taxon>
        <taxon>Bacilli</taxon>
        <taxon>Lactobacillales</taxon>
        <taxon>Lactobacillaceae</taxon>
        <taxon>Secundilactobacillus</taxon>
    </lineage>
</organism>
<dbReference type="Proteomes" id="UP000198430">
    <property type="component" value="Unassembled WGS sequence"/>
</dbReference>
<dbReference type="AlphaFoldDB" id="A0A1Z5IMN6"/>
<dbReference type="InterPro" id="IPR047951">
    <property type="entry name" value="Transpos_ISL3"/>
</dbReference>
<feature type="domain" description="Transposase IS204/IS1001/IS1096/IS1165 DDE" evidence="1">
    <location>
        <begin position="2"/>
        <end position="249"/>
    </location>
</feature>
<dbReference type="Pfam" id="PF01610">
    <property type="entry name" value="DDE_Tnp_ISL3"/>
    <property type="match status" value="1"/>
</dbReference>
<evidence type="ECO:0000313" key="3">
    <source>
        <dbReference type="Proteomes" id="UP000198430"/>
    </source>
</evidence>
<dbReference type="EMBL" id="BCMH01000002">
    <property type="protein sequence ID" value="GAX02966.1"/>
    <property type="molecule type" value="Genomic_DNA"/>
</dbReference>
<dbReference type="NCBIfam" id="NF033550">
    <property type="entry name" value="transpos_ISL3"/>
    <property type="match status" value="1"/>
</dbReference>